<dbReference type="Proteomes" id="UP000829708">
    <property type="component" value="Chromosome"/>
</dbReference>
<dbReference type="PANTHER" id="PTHR13504:SF38">
    <property type="entry name" value="FIDO DOMAIN-CONTAINING PROTEIN"/>
    <property type="match status" value="1"/>
</dbReference>
<sequence length="355" mass="40546">MREFDYDQLKKSSWDGEVLSLVAQIREHKGKQDLYLRQKPVELERLIEVAKIQSTDSSNRIEGIGTSNARMRELVNEKTTPRSRDEQEIAGYRDALKTIHENYKHIPLNGNVILQLHRDLLAYTGKTFGGKYKNTQNYINETHTDGGSFTRFTPLEPFETPMAVDAICASYRQALDNQVVDTLILIPIFICDFLCIHPFNDGNGRMSRLLTTLLLYQSGFFVGKYISIEQKIERTKDTYYDVLGKVSSGWHNGTNDYTSFIKYLLGIVLNCYRDFERRLGSVDRKSSSYEIVRKAVEDSLGVFTKAQILELCPSIGSSSVEAALKRLKEEGFILSQGSGRNTTYVRNPDQLPMYK</sequence>
<feature type="domain" description="Fido" evidence="1">
    <location>
        <begin position="108"/>
        <end position="263"/>
    </location>
</feature>
<reference evidence="3" key="1">
    <citation type="journal article" date="2024" name="J Bioinform Genom">
        <title>Complete genome sequence of the type strain bacterium Sphaerochaeta associata GLS2t (VKM B-2742)t.</title>
        <authorList>
            <person name="Troshina O.Y."/>
            <person name="Tepeeva A.N."/>
            <person name="Arzamasceva V.O."/>
            <person name="Whitman W.B."/>
            <person name="Varghese N."/>
            <person name="Shapiro N."/>
            <person name="Woyke T."/>
            <person name="Kripides N.C."/>
            <person name="Vasilenko O.V."/>
        </authorList>
    </citation>
    <scope>NUCLEOTIDE SEQUENCE [LARGE SCALE GENOMIC DNA]</scope>
    <source>
        <strain evidence="3">GLS2T</strain>
    </source>
</reference>
<evidence type="ECO:0000313" key="2">
    <source>
        <dbReference type="EMBL" id="UOM50431.1"/>
    </source>
</evidence>
<dbReference type="Pfam" id="PF02661">
    <property type="entry name" value="Fic"/>
    <property type="match status" value="1"/>
</dbReference>
<dbReference type="InterPro" id="IPR003812">
    <property type="entry name" value="Fido"/>
</dbReference>
<dbReference type="InterPro" id="IPR040198">
    <property type="entry name" value="Fido_containing"/>
</dbReference>
<name>A0ABY4D808_9SPIR</name>
<accession>A0ABY4D808</accession>
<evidence type="ECO:0000259" key="1">
    <source>
        <dbReference type="PROSITE" id="PS51459"/>
    </source>
</evidence>
<keyword evidence="3" id="KW-1185">Reference proteome</keyword>
<dbReference type="RefSeq" id="WP_244771822.1">
    <property type="nucleotide sequence ID" value="NZ_CP094929.1"/>
</dbReference>
<dbReference type="PANTHER" id="PTHR13504">
    <property type="entry name" value="FIDO DOMAIN-CONTAINING PROTEIN DDB_G0283145"/>
    <property type="match status" value="1"/>
</dbReference>
<dbReference type="SUPFAM" id="SSF140931">
    <property type="entry name" value="Fic-like"/>
    <property type="match status" value="1"/>
</dbReference>
<gene>
    <name evidence="2" type="ORF">MUG09_12790</name>
</gene>
<dbReference type="EMBL" id="CP094929">
    <property type="protein sequence ID" value="UOM50431.1"/>
    <property type="molecule type" value="Genomic_DNA"/>
</dbReference>
<dbReference type="InterPro" id="IPR036597">
    <property type="entry name" value="Fido-like_dom_sf"/>
</dbReference>
<protein>
    <submittedName>
        <fullName evidence="2">Fic family protein</fullName>
    </submittedName>
</protein>
<evidence type="ECO:0000313" key="3">
    <source>
        <dbReference type="Proteomes" id="UP000829708"/>
    </source>
</evidence>
<dbReference type="Gene3D" id="1.10.3290.10">
    <property type="entry name" value="Fido-like domain"/>
    <property type="match status" value="1"/>
</dbReference>
<dbReference type="PROSITE" id="PS51459">
    <property type="entry name" value="FIDO"/>
    <property type="match status" value="1"/>
</dbReference>
<proteinExistence type="predicted"/>
<organism evidence="2 3">
    <name type="scientific">Sphaerochaeta associata</name>
    <dbReference type="NCBI Taxonomy" id="1129264"/>
    <lineage>
        <taxon>Bacteria</taxon>
        <taxon>Pseudomonadati</taxon>
        <taxon>Spirochaetota</taxon>
        <taxon>Spirochaetia</taxon>
        <taxon>Spirochaetales</taxon>
        <taxon>Sphaerochaetaceae</taxon>
        <taxon>Sphaerochaeta</taxon>
    </lineage>
</organism>